<dbReference type="AlphaFoldDB" id="A0A3B4ZQV0"/>
<proteinExistence type="predicted"/>
<organism evidence="4">
    <name type="scientific">Stegastes partitus</name>
    <name type="common">bicolor damselfish</name>
    <dbReference type="NCBI Taxonomy" id="144197"/>
    <lineage>
        <taxon>Eukaryota</taxon>
        <taxon>Metazoa</taxon>
        <taxon>Chordata</taxon>
        <taxon>Craniata</taxon>
        <taxon>Vertebrata</taxon>
        <taxon>Euteleostomi</taxon>
        <taxon>Actinopterygii</taxon>
        <taxon>Neopterygii</taxon>
        <taxon>Teleostei</taxon>
        <taxon>Neoteleostei</taxon>
        <taxon>Acanthomorphata</taxon>
        <taxon>Ovalentaria</taxon>
        <taxon>Pomacentridae</taxon>
        <taxon>Stegastes</taxon>
    </lineage>
</organism>
<name>A0A3B4ZQV0_9TELE</name>
<keyword evidence="1" id="KW-0677">Repeat</keyword>
<protein>
    <recommendedName>
        <fullName evidence="3">Ig-like domain-containing protein</fullName>
    </recommendedName>
</protein>
<evidence type="ECO:0000256" key="2">
    <source>
        <dbReference type="ARBA" id="ARBA00023319"/>
    </source>
</evidence>
<dbReference type="InterPro" id="IPR036179">
    <property type="entry name" value="Ig-like_dom_sf"/>
</dbReference>
<dbReference type="Gene3D" id="2.60.40.10">
    <property type="entry name" value="Immunoglobulins"/>
    <property type="match status" value="1"/>
</dbReference>
<dbReference type="Pfam" id="PF07679">
    <property type="entry name" value="I-set"/>
    <property type="match status" value="1"/>
</dbReference>
<dbReference type="Ensembl" id="ENSSPAT00000004222.1">
    <property type="protein sequence ID" value="ENSSPAP00000004137.1"/>
    <property type="gene ID" value="ENSSPAG00000003197.1"/>
</dbReference>
<dbReference type="PROSITE" id="PS50835">
    <property type="entry name" value="IG_LIKE"/>
    <property type="match status" value="1"/>
</dbReference>
<dbReference type="InterPro" id="IPR007110">
    <property type="entry name" value="Ig-like_dom"/>
</dbReference>
<evidence type="ECO:0000256" key="1">
    <source>
        <dbReference type="ARBA" id="ARBA00022737"/>
    </source>
</evidence>
<dbReference type="STRING" id="144197.ENSSPAP00000004137"/>
<keyword evidence="2" id="KW-0393">Immunoglobulin domain</keyword>
<dbReference type="PANTHER" id="PTHR14340">
    <property type="entry name" value="MICROFIBRIL-ASSOCIATED GLYCOPROTEIN 3"/>
    <property type="match status" value="1"/>
</dbReference>
<accession>A0A3B4ZQV0</accession>
<reference evidence="4" key="1">
    <citation type="submission" date="2023-09" db="UniProtKB">
        <authorList>
            <consortium name="Ensembl"/>
        </authorList>
    </citation>
    <scope>IDENTIFICATION</scope>
</reference>
<evidence type="ECO:0000313" key="4">
    <source>
        <dbReference type="Ensembl" id="ENSSPAP00000004137.1"/>
    </source>
</evidence>
<dbReference type="SUPFAM" id="SSF48726">
    <property type="entry name" value="Immunoglobulin"/>
    <property type="match status" value="1"/>
</dbReference>
<evidence type="ECO:0000259" key="3">
    <source>
        <dbReference type="PROSITE" id="PS50835"/>
    </source>
</evidence>
<dbReference type="InterPro" id="IPR013783">
    <property type="entry name" value="Ig-like_fold"/>
</dbReference>
<dbReference type="InterPro" id="IPR013098">
    <property type="entry name" value="Ig_I-set"/>
</dbReference>
<dbReference type="GeneTree" id="ENSGT00940000169813"/>
<feature type="domain" description="Ig-like" evidence="3">
    <location>
        <begin position="117"/>
        <end position="201"/>
    </location>
</feature>
<dbReference type="PANTHER" id="PTHR14340:SF9">
    <property type="entry name" value="FIBRONECTIN TYPE-III DOMAIN-CONTAINING PROTEIN"/>
    <property type="match status" value="1"/>
</dbReference>
<sequence length="207" mass="22545">MSTAKTAPPPGCTPNISDPRVQEAAVPIQSSERKILLRSCRSSGSCSRQRCKAGVSVFTDPFIVWYKELKDEFVALVVQDGVLDDLGKYTEICMYSIASVMFINYMADKVIALCYVPAKVTQGPDNIKAKRGTALVLTADISGEPLPDVTWPKDGDDEDDRLGSFDVGETNTVLTIKNANSSDAGRYEVFVENELDMSNFACVDILG</sequence>
<dbReference type="FunFam" id="2.60.40.10:FF:000031">
    <property type="entry name" value="Myosin-binding protein C, slow type"/>
    <property type="match status" value="1"/>
</dbReference>